<evidence type="ECO:0000256" key="1">
    <source>
        <dbReference type="SAM" id="Coils"/>
    </source>
</evidence>
<proteinExistence type="predicted"/>
<accession>A0A382B0K0</accession>
<keyword evidence="1" id="KW-0175">Coiled coil</keyword>
<feature type="non-terminal residue" evidence="2">
    <location>
        <position position="483"/>
    </location>
</feature>
<evidence type="ECO:0008006" key="3">
    <source>
        <dbReference type="Google" id="ProtNLM"/>
    </source>
</evidence>
<protein>
    <recommendedName>
        <fullName evidence="3">DUF885 domain-containing protein</fullName>
    </recommendedName>
</protein>
<organism evidence="2">
    <name type="scientific">marine metagenome</name>
    <dbReference type="NCBI Taxonomy" id="408172"/>
    <lineage>
        <taxon>unclassified sequences</taxon>
        <taxon>metagenomes</taxon>
        <taxon>ecological metagenomes</taxon>
    </lineage>
</organism>
<reference evidence="2" key="1">
    <citation type="submission" date="2018-05" db="EMBL/GenBank/DDBJ databases">
        <authorList>
            <person name="Lanie J.A."/>
            <person name="Ng W.-L."/>
            <person name="Kazmierczak K.M."/>
            <person name="Andrzejewski T.M."/>
            <person name="Davidsen T.M."/>
            <person name="Wayne K.J."/>
            <person name="Tettelin H."/>
            <person name="Glass J.I."/>
            <person name="Rusch D."/>
            <person name="Podicherti R."/>
            <person name="Tsui H.-C.T."/>
            <person name="Winkler M.E."/>
        </authorList>
    </citation>
    <scope>NUCLEOTIDE SEQUENCE</scope>
</reference>
<dbReference type="PANTHER" id="PTHR33361:SF15">
    <property type="entry name" value="DUF885 FAMILY LIPOPROTEIN"/>
    <property type="match status" value="1"/>
</dbReference>
<evidence type="ECO:0000313" key="2">
    <source>
        <dbReference type="EMBL" id="SVB07124.1"/>
    </source>
</evidence>
<dbReference type="Pfam" id="PF05960">
    <property type="entry name" value="DUF885"/>
    <property type="match status" value="1"/>
</dbReference>
<dbReference type="InterPro" id="IPR010281">
    <property type="entry name" value="DUF885"/>
</dbReference>
<name>A0A382B0K0_9ZZZZ</name>
<sequence>MPTTEPLSHLVDQYRDFLHENSPTAASADGVHTYDDRIEDLSRAAIDDEVQELGGFVRRLDRVSTRSLTAEEQLERRLLADQIRGRLFELEEVRSWQRDPRHYAELLTTSLAGQTLFDYAPVEERARRVVSKLRQTPRLIEAAEANVEDPSGIFIKTGAEAFDDAVAFIERDLPRAFGQLEDLHLLGDLADASTEATGAIGRHTSHLRGTLARRSRATFRLGRERFEERLRYRDGISLSAERLLAVAERELDRTQEQFREVAGRLNPRADAADVWRDVKARHPAPGQLVQMVRGQLEQLLVFVERNSIVTVPAEDSVIVSPAMDFYRRKNARLWSPGPFEPRSLPSHYYVSDVDPAWSAERTEEHLRDLNLATLWSISVHETYPGHFLHFNYQRRTKRTLRKSTLFAPVSFVEGWAHYCEQMMVEAGLAREDETIELGQLARALLRFVRMVVAIRLHTEDMSVEQGVRAFQDKAYLEEGNARR</sequence>
<dbReference type="PANTHER" id="PTHR33361">
    <property type="entry name" value="GLR0591 PROTEIN"/>
    <property type="match status" value="1"/>
</dbReference>
<dbReference type="AlphaFoldDB" id="A0A382B0K0"/>
<dbReference type="EMBL" id="UINC01027602">
    <property type="protein sequence ID" value="SVB07124.1"/>
    <property type="molecule type" value="Genomic_DNA"/>
</dbReference>
<feature type="coiled-coil region" evidence="1">
    <location>
        <begin position="237"/>
        <end position="264"/>
    </location>
</feature>
<gene>
    <name evidence="2" type="ORF">METZ01_LOCUS159978</name>
</gene>